<comment type="caution">
    <text evidence="1">The sequence shown here is derived from an EMBL/GenBank/DDBJ whole genome shotgun (WGS) entry which is preliminary data.</text>
</comment>
<dbReference type="EMBL" id="MU001517">
    <property type="protein sequence ID" value="KAF2437272.1"/>
    <property type="molecule type" value="Genomic_DNA"/>
</dbReference>
<dbReference type="AlphaFoldDB" id="A0A9P4U5R7"/>
<gene>
    <name evidence="1" type="ORF">P171DRAFT_184198</name>
</gene>
<accession>A0A9P4U5R7</accession>
<protein>
    <submittedName>
        <fullName evidence="1">Uncharacterized protein</fullName>
    </submittedName>
</protein>
<keyword evidence="2" id="KW-1185">Reference proteome</keyword>
<dbReference type="OrthoDB" id="5062850at2759"/>
<evidence type="ECO:0000313" key="2">
    <source>
        <dbReference type="Proteomes" id="UP000799764"/>
    </source>
</evidence>
<proteinExistence type="predicted"/>
<evidence type="ECO:0000313" key="1">
    <source>
        <dbReference type="EMBL" id="KAF2437272.1"/>
    </source>
</evidence>
<sequence>MAGLGLEVNKITFHTYRSDSTWLSAALFSTALENVTARQSILINELAPRLLTVDIARAITDEFPQFESLLQLWQTGDEIAFPTLGGSARFPTNLRWGELRTIWVDFVRCTLRNLAKHPDFIDEAEHTVQSWKPTLPGERSATPWDPDVNNWRYDAASLAAAHPLLWDIPNLEASTNLALLAEPDPLGKRKWKARSNVDLYAHSAASIAIRFLESVSSAVQARVRQIILLEDRVTVANSPSHVQGLLPFYRANPRLHIQRVVNVWEVGITPETRFAIEPLRISAITKSLGCWILETMRLQGQIPEGSFQLILDGNPTLDITSEAFRLMMHGAALHNALNELFDRQVLPRPSLLHSSRNRAFAYHYNGLYEALRKLGDGQCASWIDCNFEIGTMPDTQSLIEERSGWSVEDWEHEWNEHLLQEFETGDPLPPYRELHPVSIAYW</sequence>
<dbReference type="Proteomes" id="UP000799764">
    <property type="component" value="Unassembled WGS sequence"/>
</dbReference>
<organism evidence="1 2">
    <name type="scientific">Karstenula rhodostoma CBS 690.94</name>
    <dbReference type="NCBI Taxonomy" id="1392251"/>
    <lineage>
        <taxon>Eukaryota</taxon>
        <taxon>Fungi</taxon>
        <taxon>Dikarya</taxon>
        <taxon>Ascomycota</taxon>
        <taxon>Pezizomycotina</taxon>
        <taxon>Dothideomycetes</taxon>
        <taxon>Pleosporomycetidae</taxon>
        <taxon>Pleosporales</taxon>
        <taxon>Massarineae</taxon>
        <taxon>Didymosphaeriaceae</taxon>
        <taxon>Karstenula</taxon>
    </lineage>
</organism>
<reference evidence="1" key="1">
    <citation type="journal article" date="2020" name="Stud. Mycol.">
        <title>101 Dothideomycetes genomes: a test case for predicting lifestyles and emergence of pathogens.</title>
        <authorList>
            <person name="Haridas S."/>
            <person name="Albert R."/>
            <person name="Binder M."/>
            <person name="Bloem J."/>
            <person name="Labutti K."/>
            <person name="Salamov A."/>
            <person name="Andreopoulos B."/>
            <person name="Baker S."/>
            <person name="Barry K."/>
            <person name="Bills G."/>
            <person name="Bluhm B."/>
            <person name="Cannon C."/>
            <person name="Castanera R."/>
            <person name="Culley D."/>
            <person name="Daum C."/>
            <person name="Ezra D."/>
            <person name="Gonzalez J."/>
            <person name="Henrissat B."/>
            <person name="Kuo A."/>
            <person name="Liang C."/>
            <person name="Lipzen A."/>
            <person name="Lutzoni F."/>
            <person name="Magnuson J."/>
            <person name="Mondo S."/>
            <person name="Nolan M."/>
            <person name="Ohm R."/>
            <person name="Pangilinan J."/>
            <person name="Park H.-J."/>
            <person name="Ramirez L."/>
            <person name="Alfaro M."/>
            <person name="Sun H."/>
            <person name="Tritt A."/>
            <person name="Yoshinaga Y."/>
            <person name="Zwiers L.-H."/>
            <person name="Turgeon B."/>
            <person name="Goodwin S."/>
            <person name="Spatafora J."/>
            <person name="Crous P."/>
            <person name="Grigoriev I."/>
        </authorList>
    </citation>
    <scope>NUCLEOTIDE SEQUENCE</scope>
    <source>
        <strain evidence="1">CBS 690.94</strain>
    </source>
</reference>
<name>A0A9P4U5R7_9PLEO</name>